<keyword evidence="1" id="KW-1133">Transmembrane helix</keyword>
<gene>
    <name evidence="2" type="ORF">METZ01_LOCUS434902</name>
</gene>
<dbReference type="EMBL" id="UINC01175427">
    <property type="protein sequence ID" value="SVD82048.1"/>
    <property type="molecule type" value="Genomic_DNA"/>
</dbReference>
<feature type="transmembrane region" description="Helical" evidence="1">
    <location>
        <begin position="6"/>
        <end position="25"/>
    </location>
</feature>
<organism evidence="2">
    <name type="scientific">marine metagenome</name>
    <dbReference type="NCBI Taxonomy" id="408172"/>
    <lineage>
        <taxon>unclassified sequences</taxon>
        <taxon>metagenomes</taxon>
        <taxon>ecological metagenomes</taxon>
    </lineage>
</organism>
<proteinExistence type="predicted"/>
<evidence type="ECO:0000313" key="2">
    <source>
        <dbReference type="EMBL" id="SVD82048.1"/>
    </source>
</evidence>
<reference evidence="2" key="1">
    <citation type="submission" date="2018-05" db="EMBL/GenBank/DDBJ databases">
        <authorList>
            <person name="Lanie J.A."/>
            <person name="Ng W.-L."/>
            <person name="Kazmierczak K.M."/>
            <person name="Andrzejewski T.M."/>
            <person name="Davidsen T.M."/>
            <person name="Wayne K.J."/>
            <person name="Tettelin H."/>
            <person name="Glass J.I."/>
            <person name="Rusch D."/>
            <person name="Podicherti R."/>
            <person name="Tsui H.-C.T."/>
            <person name="Winkler M.E."/>
        </authorList>
    </citation>
    <scope>NUCLEOTIDE SEQUENCE</scope>
</reference>
<keyword evidence="1" id="KW-0472">Membrane</keyword>
<protein>
    <submittedName>
        <fullName evidence="2">Uncharacterized protein</fullName>
    </submittedName>
</protein>
<accession>A0A382YHQ9</accession>
<sequence>MIPSTSNMFGGFFTTLLGIVIYFLLKILGVENNEWAIGIPIVIIIIYITIKDPHYLPFSKKDGYMSDDKRKDEGIEI</sequence>
<feature type="transmembrane region" description="Helical" evidence="1">
    <location>
        <begin position="32"/>
        <end position="50"/>
    </location>
</feature>
<dbReference type="AlphaFoldDB" id="A0A382YHQ9"/>
<evidence type="ECO:0000256" key="1">
    <source>
        <dbReference type="SAM" id="Phobius"/>
    </source>
</evidence>
<keyword evidence="1" id="KW-0812">Transmembrane</keyword>
<name>A0A382YHQ9_9ZZZZ</name>